<evidence type="ECO:0000259" key="2">
    <source>
        <dbReference type="SMART" id="SM00322"/>
    </source>
</evidence>
<reference evidence="4" key="1">
    <citation type="submission" date="2016-06" db="EMBL/GenBank/DDBJ databases">
        <title>Parallel loss of symbiosis genes in relatives of nitrogen-fixing non-legume Parasponia.</title>
        <authorList>
            <person name="Van Velzen R."/>
            <person name="Holmer R."/>
            <person name="Bu F."/>
            <person name="Rutten L."/>
            <person name="Van Zeijl A."/>
            <person name="Liu W."/>
            <person name="Santuari L."/>
            <person name="Cao Q."/>
            <person name="Sharma T."/>
            <person name="Shen D."/>
            <person name="Roswanjaya Y."/>
            <person name="Wardhani T."/>
            <person name="Kalhor M.S."/>
            <person name="Jansen J."/>
            <person name="Van den Hoogen J."/>
            <person name="Gungor B."/>
            <person name="Hartog M."/>
            <person name="Hontelez J."/>
            <person name="Verver J."/>
            <person name="Yang W.-C."/>
            <person name="Schijlen E."/>
            <person name="Repin R."/>
            <person name="Schilthuizen M."/>
            <person name="Schranz E."/>
            <person name="Heidstra R."/>
            <person name="Miyata K."/>
            <person name="Fedorova E."/>
            <person name="Kohlen W."/>
            <person name="Bisseling T."/>
            <person name="Smit S."/>
            <person name="Geurts R."/>
        </authorList>
    </citation>
    <scope>NUCLEOTIDE SEQUENCE [LARGE SCALE GENOMIC DNA]</scope>
    <source>
        <strain evidence="4">cv. WU1-14</strain>
    </source>
</reference>
<proteinExistence type="predicted"/>
<gene>
    <name evidence="3" type="ORF">PanWU01x14_248170</name>
</gene>
<name>A0A2P5BDN4_PARAD</name>
<dbReference type="PANTHER" id="PTHR13360">
    <property type="entry name" value="ACTIVATING SIGNAL COINTEGRATOR 1 COMPLEX SUBUNIT 1"/>
    <property type="match status" value="1"/>
</dbReference>
<keyword evidence="4" id="KW-1185">Reference proteome</keyword>
<dbReference type="SUPFAM" id="SSF55144">
    <property type="entry name" value="LigT-like"/>
    <property type="match status" value="1"/>
</dbReference>
<protein>
    <submittedName>
        <fullName evidence="3">Activating signal cointegrator 1 complex subunit</fullName>
    </submittedName>
</protein>
<dbReference type="GO" id="GO:0005634">
    <property type="term" value="C:nucleus"/>
    <property type="evidence" value="ECO:0007669"/>
    <property type="project" value="TreeGrafter"/>
</dbReference>
<organism evidence="3 4">
    <name type="scientific">Parasponia andersonii</name>
    <name type="common">Sponia andersonii</name>
    <dbReference type="NCBI Taxonomy" id="3476"/>
    <lineage>
        <taxon>Eukaryota</taxon>
        <taxon>Viridiplantae</taxon>
        <taxon>Streptophyta</taxon>
        <taxon>Embryophyta</taxon>
        <taxon>Tracheophyta</taxon>
        <taxon>Spermatophyta</taxon>
        <taxon>Magnoliopsida</taxon>
        <taxon>eudicotyledons</taxon>
        <taxon>Gunneridae</taxon>
        <taxon>Pentapetalae</taxon>
        <taxon>rosids</taxon>
        <taxon>fabids</taxon>
        <taxon>Rosales</taxon>
        <taxon>Cannabaceae</taxon>
        <taxon>Parasponia</taxon>
    </lineage>
</organism>
<dbReference type="EMBL" id="JXTB01000303">
    <property type="protein sequence ID" value="PON46901.1"/>
    <property type="molecule type" value="Genomic_DNA"/>
</dbReference>
<evidence type="ECO:0000256" key="1">
    <source>
        <dbReference type="PROSITE-ProRule" id="PRU00117"/>
    </source>
</evidence>
<dbReference type="OrthoDB" id="277832at2759"/>
<dbReference type="GO" id="GO:0006307">
    <property type="term" value="P:DNA alkylation repair"/>
    <property type="evidence" value="ECO:0007669"/>
    <property type="project" value="InterPro"/>
</dbReference>
<dbReference type="Pfam" id="PF00013">
    <property type="entry name" value="KH_1"/>
    <property type="match status" value="1"/>
</dbReference>
<dbReference type="SUPFAM" id="SSF54791">
    <property type="entry name" value="Eukaryotic type KH-domain (KH-domain type I)"/>
    <property type="match status" value="1"/>
</dbReference>
<dbReference type="GO" id="GO:0006355">
    <property type="term" value="P:regulation of DNA-templated transcription"/>
    <property type="evidence" value="ECO:0007669"/>
    <property type="project" value="TreeGrafter"/>
</dbReference>
<accession>A0A2P5BDN4</accession>
<dbReference type="InterPro" id="IPR004088">
    <property type="entry name" value="KH_dom_type_1"/>
</dbReference>
<dbReference type="AlphaFoldDB" id="A0A2P5BDN4"/>
<dbReference type="Pfam" id="PF10469">
    <property type="entry name" value="AKAP7_NLS"/>
    <property type="match status" value="1"/>
</dbReference>
<dbReference type="InterPro" id="IPR036612">
    <property type="entry name" value="KH_dom_type_1_sf"/>
</dbReference>
<dbReference type="GO" id="GO:0003723">
    <property type="term" value="F:RNA binding"/>
    <property type="evidence" value="ECO:0007669"/>
    <property type="project" value="UniProtKB-UniRule"/>
</dbReference>
<dbReference type="Gene3D" id="3.30.1370.10">
    <property type="entry name" value="K Homology domain, type 1"/>
    <property type="match status" value="1"/>
</dbReference>
<dbReference type="InterPro" id="IPR004087">
    <property type="entry name" value="KH_dom"/>
</dbReference>
<dbReference type="STRING" id="3476.A0A2P5BDN4"/>
<dbReference type="InterPro" id="IPR019510">
    <property type="entry name" value="AKAP7-like_phosphoesterase"/>
</dbReference>
<feature type="domain" description="K Homology" evidence="2">
    <location>
        <begin position="153"/>
        <end position="221"/>
    </location>
</feature>
<dbReference type="Gene3D" id="3.90.1140.10">
    <property type="entry name" value="Cyclic phosphodiesterase"/>
    <property type="match status" value="1"/>
</dbReference>
<keyword evidence="1" id="KW-0694">RNA-binding</keyword>
<dbReference type="PANTHER" id="PTHR13360:SF1">
    <property type="entry name" value="ACTIVATING SIGNAL COINTEGRATOR 1 COMPLEX SUBUNIT 1"/>
    <property type="match status" value="1"/>
</dbReference>
<dbReference type="SMART" id="SM00322">
    <property type="entry name" value="KH"/>
    <property type="match status" value="1"/>
</dbReference>
<comment type="caution">
    <text evidence="3">The sequence shown here is derived from an EMBL/GenBank/DDBJ whole genome shotgun (WGS) entry which is preliminary data.</text>
</comment>
<dbReference type="PROSITE" id="PS50084">
    <property type="entry name" value="KH_TYPE_1"/>
    <property type="match status" value="1"/>
</dbReference>
<sequence length="518" mass="57931">MIACRSLLFRADRVTKLSNSCSAFKPLACLQGYGTYHVLNYEVKMASREDEHNVGDKSKKLKSINPVWKPLTTQTSSHEEYSSKDVKVELEAECQVQEVHNSTSTSISVSNAQNVTDVTEEVTERTVPFLSSSGLDDVGDGRALKGESVNSTEKHSIRVQVGASLIWFIIGKGGSTQKQIEEEMGVKIIIPSSKEEDSVVIEGFSIDSVAEASARIQAIIDEAVKSPSLNYSHFISLPLAIHPELVDKLVMFQNFILGSDPCLEKNVDSDSNEEYNEHEDVDQKLDKGPDVAVELKVDRDKERVKVNITNIPVVSYAPKTTASKSSTLSDMGIDKSIFIKPRTFHLTVLMLKLWNKERVDAATKVLQSISSKVMDALDNQPVSIRLRGLDCMRGSLAKAHVLYAPVEEIGSEGRLLCACQVIIDAFVKAGLVLEKDANRKLKLHATVMNTSHRKRTRWTRKRQFDSFDARSVFKQYGSEEWGEYVIREAHLSQRFVYDENGYYHCCASIPFPEKMQVD</sequence>
<dbReference type="Proteomes" id="UP000237105">
    <property type="component" value="Unassembled WGS sequence"/>
</dbReference>
<dbReference type="InterPro" id="IPR009210">
    <property type="entry name" value="ASCC1"/>
</dbReference>
<dbReference type="InterPro" id="IPR009097">
    <property type="entry name" value="Cyclic_Pdiesterase"/>
</dbReference>
<evidence type="ECO:0000313" key="4">
    <source>
        <dbReference type="Proteomes" id="UP000237105"/>
    </source>
</evidence>
<evidence type="ECO:0000313" key="3">
    <source>
        <dbReference type="EMBL" id="PON46901.1"/>
    </source>
</evidence>